<name>A0AAJ3H4A7_9PSED</name>
<protein>
    <submittedName>
        <fullName evidence="2">Vps62-related protein</fullName>
    </submittedName>
</protein>
<sequence>MNSLQYKDLLINFTTEFVPVWNDKGTRAEKPVTFWRPSTSSDVLGNFVSLDDVAVAGYHNINQLKIVAVVSEVDRENGTALRPPVDFERVWEHSGPRARANFSIWQPTAPEGYVAMGLVCGLGNDKPPRNTIRCVREDLVTQAYVDQLIWSDQGSGAHQDFSAWGVSPSQAAPGQTYLAPGTFTGAEGYAKQTRQSPVHALRLDLALHSEDLPPLPREMAPGRTMPEQVTEGTHVCELPWFTVNDPTLTPLEKLQTCPVYRLKRIDQYSLVASGQNTTPASQTFSWVFAKGEISDFSMGLRYVTDIDIKAAWTPRHSLSVSASLNRDFTHTGLTAQGWERESVADVMAYIPANKSIAAYLVKSRYELLRVDGSQLGPTLTYASGDNVYFSELLQPEAAVTAVEEPQEVPEEVPEPTENNLEITPHDGIDDTLLP</sequence>
<dbReference type="EMBL" id="JACAQR010000012">
    <property type="protein sequence ID" value="NWD42105.1"/>
    <property type="molecule type" value="Genomic_DNA"/>
</dbReference>
<dbReference type="RefSeq" id="WP_177025843.1">
    <property type="nucleotide sequence ID" value="NZ_JACAQR010000012.1"/>
</dbReference>
<proteinExistence type="predicted"/>
<accession>A0AAJ3H4A7</accession>
<dbReference type="InterPro" id="IPR009291">
    <property type="entry name" value="Vps62"/>
</dbReference>
<gene>
    <name evidence="2" type="ORF">HX826_09540</name>
</gene>
<feature type="compositionally biased region" description="Acidic residues" evidence="1">
    <location>
        <begin position="404"/>
        <end position="414"/>
    </location>
</feature>
<organism evidence="2 3">
    <name type="scientific">Pseudomonas yamanorum</name>
    <dbReference type="NCBI Taxonomy" id="515393"/>
    <lineage>
        <taxon>Bacteria</taxon>
        <taxon>Pseudomonadati</taxon>
        <taxon>Pseudomonadota</taxon>
        <taxon>Gammaproteobacteria</taxon>
        <taxon>Pseudomonadales</taxon>
        <taxon>Pseudomonadaceae</taxon>
        <taxon>Pseudomonas</taxon>
    </lineage>
</organism>
<dbReference type="PANTHER" id="PTHR48219">
    <property type="entry name" value="VACUOLAR PROTEIN SORTING-ASSOCIATED PROTEIN 62-RELATED"/>
    <property type="match status" value="1"/>
</dbReference>
<evidence type="ECO:0000256" key="1">
    <source>
        <dbReference type="SAM" id="MobiDB-lite"/>
    </source>
</evidence>
<comment type="caution">
    <text evidence="2">The sequence shown here is derived from an EMBL/GenBank/DDBJ whole genome shotgun (WGS) entry which is preliminary data.</text>
</comment>
<dbReference type="Proteomes" id="UP000546584">
    <property type="component" value="Unassembled WGS sequence"/>
</dbReference>
<evidence type="ECO:0000313" key="2">
    <source>
        <dbReference type="EMBL" id="NWD42105.1"/>
    </source>
</evidence>
<evidence type="ECO:0000313" key="3">
    <source>
        <dbReference type="Proteomes" id="UP000546584"/>
    </source>
</evidence>
<dbReference type="AlphaFoldDB" id="A0AAJ3H4A7"/>
<dbReference type="PANTHER" id="PTHR48219:SF1">
    <property type="entry name" value="VACUOLAR PROTEIN SORTING-ASSOCIATED PROTEIN 62"/>
    <property type="match status" value="1"/>
</dbReference>
<dbReference type="Pfam" id="PF06101">
    <property type="entry name" value="Vps62"/>
    <property type="match status" value="1"/>
</dbReference>
<feature type="region of interest" description="Disordered" evidence="1">
    <location>
        <begin position="403"/>
        <end position="434"/>
    </location>
</feature>
<reference evidence="2 3" key="1">
    <citation type="submission" date="2020-04" db="EMBL/GenBank/DDBJ databases">
        <title>Molecular characterization of pseudomonads from Agaricus bisporus reveal novel blotch 2 pathogens in Western Europe.</title>
        <authorList>
            <person name="Taparia T."/>
            <person name="Krijger M."/>
            <person name="Haynes E."/>
            <person name="Elpinstone J.G."/>
            <person name="Noble R."/>
            <person name="Van Der Wolf J."/>
        </authorList>
    </citation>
    <scope>NUCLEOTIDE SEQUENCE [LARGE SCALE GENOMIC DNA]</scope>
    <source>
        <strain evidence="2 3">IPO3753</strain>
    </source>
</reference>